<accession>A0A9X0QUC4</accession>
<dbReference type="InterPro" id="IPR033651">
    <property type="entry name" value="PaeLigD_Pol-like"/>
</dbReference>
<dbReference type="RefSeq" id="WP_186768645.1">
    <property type="nucleotide sequence ID" value="NZ_JACOMF010000001.1"/>
</dbReference>
<evidence type="ECO:0000256" key="19">
    <source>
        <dbReference type="ARBA" id="ARBA00029943"/>
    </source>
</evidence>
<keyword evidence="11" id="KW-0269">Exonuclease</keyword>
<dbReference type="Pfam" id="PF13298">
    <property type="entry name" value="LigD_N"/>
    <property type="match status" value="1"/>
</dbReference>
<dbReference type="GO" id="GO:0003910">
    <property type="term" value="F:DNA ligase (ATP) activity"/>
    <property type="evidence" value="ECO:0007669"/>
    <property type="project" value="UniProtKB-EC"/>
</dbReference>
<dbReference type="InterPro" id="IPR052171">
    <property type="entry name" value="NHEJ_LigD"/>
</dbReference>
<dbReference type="NCBIfam" id="NF004628">
    <property type="entry name" value="PRK05972.1"/>
    <property type="match status" value="1"/>
</dbReference>
<evidence type="ECO:0000259" key="22">
    <source>
        <dbReference type="Pfam" id="PF01068"/>
    </source>
</evidence>
<organism evidence="26 27">
    <name type="scientific">Siccirubricoccus deserti</name>
    <dbReference type="NCBI Taxonomy" id="2013562"/>
    <lineage>
        <taxon>Bacteria</taxon>
        <taxon>Pseudomonadati</taxon>
        <taxon>Pseudomonadota</taxon>
        <taxon>Alphaproteobacteria</taxon>
        <taxon>Acetobacterales</taxon>
        <taxon>Roseomonadaceae</taxon>
        <taxon>Siccirubricoccus</taxon>
    </lineage>
</organism>
<evidence type="ECO:0000256" key="1">
    <source>
        <dbReference type="ARBA" id="ARBA00001936"/>
    </source>
</evidence>
<evidence type="ECO:0000313" key="26">
    <source>
        <dbReference type="EMBL" id="MBC4013880.1"/>
    </source>
</evidence>
<dbReference type="Pfam" id="PF21686">
    <property type="entry name" value="LigD_Prim-Pol"/>
    <property type="match status" value="1"/>
</dbReference>
<gene>
    <name evidence="26" type="primary">ligD</name>
    <name evidence="26" type="ORF">H7965_00975</name>
</gene>
<feature type="domain" description="DNA ligase D polymerase" evidence="25">
    <location>
        <begin position="602"/>
        <end position="851"/>
    </location>
</feature>
<dbReference type="EC" id="6.5.1.1" evidence="2"/>
<dbReference type="GO" id="GO:0003887">
    <property type="term" value="F:DNA-directed DNA polymerase activity"/>
    <property type="evidence" value="ECO:0007669"/>
    <property type="project" value="UniProtKB-KW"/>
</dbReference>
<keyword evidence="17" id="KW-0464">Manganese</keyword>
<feature type="region of interest" description="Disordered" evidence="21">
    <location>
        <begin position="172"/>
        <end position="244"/>
    </location>
</feature>
<dbReference type="InterPro" id="IPR014146">
    <property type="entry name" value="LigD_ligase_dom"/>
</dbReference>
<evidence type="ECO:0000256" key="5">
    <source>
        <dbReference type="ARBA" id="ARBA00022695"/>
    </source>
</evidence>
<keyword evidence="9" id="KW-0227">DNA damage</keyword>
<evidence type="ECO:0000256" key="10">
    <source>
        <dbReference type="ARBA" id="ARBA00022801"/>
    </source>
</evidence>
<keyword evidence="6" id="KW-0540">Nuclease</keyword>
<feature type="domain" description="ATP-dependent DNA ligase family profile" evidence="22">
    <location>
        <begin position="260"/>
        <end position="429"/>
    </location>
</feature>
<keyword evidence="10" id="KW-0378">Hydrolase</keyword>
<dbReference type="Gene3D" id="3.30.470.30">
    <property type="entry name" value="DNA ligase/mRNA capping enzyme"/>
    <property type="match status" value="1"/>
</dbReference>
<evidence type="ECO:0000256" key="11">
    <source>
        <dbReference type="ARBA" id="ARBA00022839"/>
    </source>
</evidence>
<dbReference type="NCBIfam" id="TIGR02779">
    <property type="entry name" value="NHEJ_ligase_lig"/>
    <property type="match status" value="1"/>
</dbReference>
<dbReference type="Pfam" id="PF01068">
    <property type="entry name" value="DNA_ligase_A_M"/>
    <property type="match status" value="1"/>
</dbReference>
<evidence type="ECO:0000256" key="15">
    <source>
        <dbReference type="ARBA" id="ARBA00023172"/>
    </source>
</evidence>
<dbReference type="GO" id="GO:0003677">
    <property type="term" value="F:DNA binding"/>
    <property type="evidence" value="ECO:0007669"/>
    <property type="project" value="UniProtKB-KW"/>
</dbReference>
<dbReference type="InterPro" id="IPR014143">
    <property type="entry name" value="NHEJ_ligase_prk"/>
</dbReference>
<keyword evidence="18" id="KW-0511">Multifunctional enzyme</keyword>
<dbReference type="SUPFAM" id="SSF50249">
    <property type="entry name" value="Nucleic acid-binding proteins"/>
    <property type="match status" value="1"/>
</dbReference>
<evidence type="ECO:0000256" key="18">
    <source>
        <dbReference type="ARBA" id="ARBA00023268"/>
    </source>
</evidence>
<evidence type="ECO:0000256" key="2">
    <source>
        <dbReference type="ARBA" id="ARBA00012727"/>
    </source>
</evidence>
<dbReference type="Gene3D" id="3.30.1490.70">
    <property type="match status" value="1"/>
</dbReference>
<evidence type="ECO:0000313" key="27">
    <source>
        <dbReference type="Proteomes" id="UP000600101"/>
    </source>
</evidence>
<dbReference type="CDD" id="cd07971">
    <property type="entry name" value="OBF_DNA_ligase_LigD"/>
    <property type="match status" value="1"/>
</dbReference>
<keyword evidence="27" id="KW-1185">Reference proteome</keyword>
<evidence type="ECO:0000256" key="13">
    <source>
        <dbReference type="ARBA" id="ARBA00022932"/>
    </source>
</evidence>
<dbReference type="Pfam" id="PF04679">
    <property type="entry name" value="DNA_ligase_A_C"/>
    <property type="match status" value="1"/>
</dbReference>
<dbReference type="GO" id="GO:0004527">
    <property type="term" value="F:exonuclease activity"/>
    <property type="evidence" value="ECO:0007669"/>
    <property type="project" value="UniProtKB-KW"/>
</dbReference>
<evidence type="ECO:0000256" key="14">
    <source>
        <dbReference type="ARBA" id="ARBA00023125"/>
    </source>
</evidence>
<proteinExistence type="predicted"/>
<dbReference type="NCBIfam" id="TIGR02777">
    <property type="entry name" value="LigD_PE_dom"/>
    <property type="match status" value="1"/>
</dbReference>
<dbReference type="NCBIfam" id="TIGR02776">
    <property type="entry name" value="NHEJ_ligase_prk"/>
    <property type="match status" value="1"/>
</dbReference>
<dbReference type="AlphaFoldDB" id="A0A9X0QUC4"/>
<dbReference type="InterPro" id="IPR014144">
    <property type="entry name" value="LigD_PE_domain"/>
</dbReference>
<dbReference type="Proteomes" id="UP000600101">
    <property type="component" value="Unassembled WGS sequence"/>
</dbReference>
<evidence type="ECO:0000256" key="12">
    <source>
        <dbReference type="ARBA" id="ARBA00022840"/>
    </source>
</evidence>
<evidence type="ECO:0000256" key="6">
    <source>
        <dbReference type="ARBA" id="ARBA00022722"/>
    </source>
</evidence>
<feature type="compositionally biased region" description="Low complexity" evidence="21">
    <location>
        <begin position="233"/>
        <end position="242"/>
    </location>
</feature>
<dbReference type="GO" id="GO:0046872">
    <property type="term" value="F:metal ion binding"/>
    <property type="evidence" value="ECO:0007669"/>
    <property type="project" value="UniProtKB-KW"/>
</dbReference>
<evidence type="ECO:0000259" key="25">
    <source>
        <dbReference type="Pfam" id="PF21686"/>
    </source>
</evidence>
<dbReference type="InterPro" id="IPR014145">
    <property type="entry name" value="LigD_pol_dom"/>
</dbReference>
<evidence type="ECO:0000256" key="7">
    <source>
        <dbReference type="ARBA" id="ARBA00022723"/>
    </source>
</evidence>
<evidence type="ECO:0000256" key="4">
    <source>
        <dbReference type="ARBA" id="ARBA00022679"/>
    </source>
</evidence>
<feature type="domain" description="DNA ligase D 3'-phosphoesterase" evidence="24">
    <location>
        <begin position="44"/>
        <end position="149"/>
    </location>
</feature>
<keyword evidence="3 26" id="KW-0436">Ligase</keyword>
<evidence type="ECO:0000256" key="20">
    <source>
        <dbReference type="ARBA" id="ARBA00034003"/>
    </source>
</evidence>
<dbReference type="Gene3D" id="2.40.50.140">
    <property type="entry name" value="Nucleic acid-binding proteins"/>
    <property type="match status" value="1"/>
</dbReference>
<keyword evidence="8" id="KW-0547">Nucleotide-binding</keyword>
<evidence type="ECO:0000256" key="3">
    <source>
        <dbReference type="ARBA" id="ARBA00022598"/>
    </source>
</evidence>
<evidence type="ECO:0000256" key="17">
    <source>
        <dbReference type="ARBA" id="ARBA00023211"/>
    </source>
</evidence>
<evidence type="ECO:0000256" key="16">
    <source>
        <dbReference type="ARBA" id="ARBA00023204"/>
    </source>
</evidence>
<comment type="caution">
    <text evidence="26">The sequence shown here is derived from an EMBL/GenBank/DDBJ whole genome shotgun (WGS) entry which is preliminary data.</text>
</comment>
<comment type="cofactor">
    <cofactor evidence="1">
        <name>Mn(2+)</name>
        <dbReference type="ChEBI" id="CHEBI:29035"/>
    </cofactor>
</comment>
<dbReference type="EMBL" id="JACOMF010000001">
    <property type="protein sequence ID" value="MBC4013880.1"/>
    <property type="molecule type" value="Genomic_DNA"/>
</dbReference>
<name>A0A9X0QUC4_9PROT</name>
<evidence type="ECO:0000259" key="24">
    <source>
        <dbReference type="Pfam" id="PF13298"/>
    </source>
</evidence>
<feature type="domain" description="DNA ligase ATP-dependent C-terminal" evidence="23">
    <location>
        <begin position="448"/>
        <end position="543"/>
    </location>
</feature>
<dbReference type="GO" id="GO:0006310">
    <property type="term" value="P:DNA recombination"/>
    <property type="evidence" value="ECO:0007669"/>
    <property type="project" value="UniProtKB-KW"/>
</dbReference>
<comment type="catalytic activity">
    <reaction evidence="20">
        <text>ATP + (deoxyribonucleotide)n-3'-hydroxyl + 5'-phospho-(deoxyribonucleotide)m = (deoxyribonucleotide)n+m + AMP + diphosphate.</text>
        <dbReference type="EC" id="6.5.1.1"/>
    </reaction>
</comment>
<evidence type="ECO:0000256" key="8">
    <source>
        <dbReference type="ARBA" id="ARBA00022741"/>
    </source>
</evidence>
<keyword evidence="5" id="KW-0548">Nucleotidyltransferase</keyword>
<keyword evidence="4" id="KW-0808">Transferase</keyword>
<dbReference type="InterPro" id="IPR012340">
    <property type="entry name" value="NA-bd_OB-fold"/>
</dbReference>
<keyword evidence="13" id="KW-0239">DNA-directed DNA polymerase</keyword>
<dbReference type="Gene3D" id="3.90.920.10">
    <property type="entry name" value="DNA primase, PRIM domain"/>
    <property type="match status" value="1"/>
</dbReference>
<dbReference type="PANTHER" id="PTHR42705">
    <property type="entry name" value="BIFUNCTIONAL NON-HOMOLOGOUS END JOINING PROTEIN LIGD"/>
    <property type="match status" value="1"/>
</dbReference>
<evidence type="ECO:0000259" key="23">
    <source>
        <dbReference type="Pfam" id="PF04679"/>
    </source>
</evidence>
<dbReference type="PANTHER" id="PTHR42705:SF2">
    <property type="entry name" value="BIFUNCTIONAL NON-HOMOLOGOUS END JOINING PROTEIN LIGD"/>
    <property type="match status" value="1"/>
</dbReference>
<sequence length="866" mass="95241">MAPRASAARDTFLRTYRAKRDFTVTPEPEPRAAHRGQALRFVVQKHEARRLHWDFRLEHDGALWSWAVPKGPSLDPADKRLAVRVEDHPIVYADFRGTIPEGNYGAGTVEIWDSGSWEPVGDPAADLAAGELKFQLKGKRLAGGFVLVRMKPRGRERAENWLLIKEHDAAERPGADASVLEVTPGPPRRPVPRKAKPAAVTRAETVAAPKSRPGIAVAQKPEAAPRPPPRGPAPVADAARAPMPEEQKPQLATLVEEPPEGAAWLSEVKFDGYRLLVRKSGRDIRLITRNGLDWSGKLPEVVRAVARLKPDTLLLDGELVALREDGLSSFAALQAALADGGERRGLFLYLFDLLYLDGWDLRPCRLADRKSALAGLNPWRGPLRYSDHLAGETPRVRRQACAMGLEGIICKRADAPYRGARSRDWVKVKCQGRDEFILLGWTPPAGSRTGLGSIHLGFFDEQRGLHYVGGVGTGFSDRELRSLHRRLSRMVTTSPDGLLLAGEPPDPAINWVRPELVAEVQYIGWTGFGRLRHATWLGLREDKGPEEVVREVPHPEVARMPYQPRQRPGAAIVHAAAPKRGAQRIGGTEITHADREVWPGITKQDLAEYWTKLAPRALPEIANRPLALLRCPDGIEGQRFFQKHGNKGMPPAIREGTSEDQPWLAIEGEPGLLACAQMAAIELHGWGATLADPARPDRLVLDLDPGEGVGFTEVVKAALALRKRLQAMGLESLCRTTGGKGLHLVVPLEPTAGWDAVRDFARGIARAMEAEAPERFVSTVPKAKRRGRILVDWLRNGAGATAICSYSPRARSGATVATPLAWREVGAKLDPQAFTLSTVPQRITRQKRDPWAELPALARRLPKEKP</sequence>
<dbReference type="SUPFAM" id="SSF56091">
    <property type="entry name" value="DNA ligase/mRNA capping enzyme, catalytic domain"/>
    <property type="match status" value="1"/>
</dbReference>
<keyword evidence="15" id="KW-0233">DNA recombination</keyword>
<keyword evidence="14" id="KW-0238">DNA-binding</keyword>
<dbReference type="CDD" id="cd04862">
    <property type="entry name" value="PaeLigD_Pol_like"/>
    <property type="match status" value="1"/>
</dbReference>
<dbReference type="NCBIfam" id="TIGR02778">
    <property type="entry name" value="ligD_pol"/>
    <property type="match status" value="1"/>
</dbReference>
<dbReference type="InterPro" id="IPR012310">
    <property type="entry name" value="DNA_ligase_ATP-dep_cent"/>
</dbReference>
<evidence type="ECO:0000256" key="9">
    <source>
        <dbReference type="ARBA" id="ARBA00022763"/>
    </source>
</evidence>
<dbReference type="InterPro" id="IPR012309">
    <property type="entry name" value="DNA_ligase_ATP-dep_C"/>
</dbReference>
<protein>
    <recommendedName>
        <fullName evidence="2">DNA ligase (ATP)</fullName>
        <ecNumber evidence="2">6.5.1.1</ecNumber>
    </recommendedName>
    <alternativeName>
        <fullName evidence="19">NHEJ DNA polymerase</fullName>
    </alternativeName>
</protein>
<evidence type="ECO:0000256" key="21">
    <source>
        <dbReference type="SAM" id="MobiDB-lite"/>
    </source>
</evidence>
<keyword evidence="7" id="KW-0479">Metal-binding</keyword>
<keyword evidence="16" id="KW-0234">DNA repair</keyword>
<keyword evidence="12" id="KW-0067">ATP-binding</keyword>
<dbReference type="GO" id="GO:0005524">
    <property type="term" value="F:ATP binding"/>
    <property type="evidence" value="ECO:0007669"/>
    <property type="project" value="UniProtKB-KW"/>
</dbReference>
<dbReference type="CDD" id="cd07906">
    <property type="entry name" value="Adenylation_DNA_ligase_LigD_LigC"/>
    <property type="match status" value="1"/>
</dbReference>
<dbReference type="GO" id="GO:0006281">
    <property type="term" value="P:DNA repair"/>
    <property type="evidence" value="ECO:0007669"/>
    <property type="project" value="UniProtKB-KW"/>
</dbReference>
<reference evidence="26" key="1">
    <citation type="submission" date="2020-08" db="EMBL/GenBank/DDBJ databases">
        <authorList>
            <person name="Hu Y."/>
            <person name="Nguyen S.V."/>
            <person name="Li F."/>
            <person name="Fanning S."/>
        </authorList>
    </citation>
    <scope>NUCLEOTIDE SEQUENCE</scope>
    <source>
        <strain evidence="26">SYSU D8009</strain>
    </source>
</reference>